<dbReference type="InterPro" id="IPR000719">
    <property type="entry name" value="Prot_kinase_dom"/>
</dbReference>
<evidence type="ECO:0000256" key="1">
    <source>
        <dbReference type="ARBA" id="ARBA00022679"/>
    </source>
</evidence>
<dbReference type="InterPro" id="IPR051681">
    <property type="entry name" value="Ser/Thr_Kinases-Pseudokinases"/>
</dbReference>
<keyword evidence="1" id="KW-0808">Transferase</keyword>
<sequence length="243" mass="28611">MAYFICVYVYEKKFTQNMIIKKSYIEDHYVKELNGLLKNKIIERYSHDLIHFKYIGSGGFASVYVAKWNNTTTKYAIKKFVNNKEVYLTKMVNPHANIICFYGVTKKEDEEKYSLVLEYAEVGTLRDYLKNKIIEWSTQLRSTIKLADFGRSFEKGKGYDNTDVWEVGPYIDPKMYDKTILYKLNTKSDIYCLGVLFWELTRSSLRINSPEDNYNTFGAVVPNTNDKFTAFYQMVLFSKEYKS</sequence>
<comment type="caution">
    <text evidence="7">The sequence shown here is derived from an EMBL/GenBank/DDBJ whole genome shotgun (WGS) entry which is preliminary data.</text>
</comment>
<dbReference type="PROSITE" id="PS00107">
    <property type="entry name" value="PROTEIN_KINASE_ATP"/>
    <property type="match status" value="1"/>
</dbReference>
<dbReference type="Gene3D" id="1.10.510.10">
    <property type="entry name" value="Transferase(Phosphotransferase) domain 1"/>
    <property type="match status" value="2"/>
</dbReference>
<dbReference type="AlphaFoldDB" id="A0A2N0NLM9"/>
<dbReference type="SUPFAM" id="SSF56112">
    <property type="entry name" value="Protein kinase-like (PK-like)"/>
    <property type="match status" value="1"/>
</dbReference>
<evidence type="ECO:0000259" key="6">
    <source>
        <dbReference type="PROSITE" id="PS50011"/>
    </source>
</evidence>
<accession>A0A2N0NLM9</accession>
<dbReference type="VEuPathDB" id="FungiDB:FUN_006751"/>
<keyword evidence="3 7" id="KW-0418">Kinase</keyword>
<gene>
    <name evidence="7" type="ORF">RhiirA5_474871</name>
</gene>
<evidence type="ECO:0000256" key="3">
    <source>
        <dbReference type="ARBA" id="ARBA00022777"/>
    </source>
</evidence>
<dbReference type="Pfam" id="PF00069">
    <property type="entry name" value="Pkinase"/>
    <property type="match status" value="1"/>
</dbReference>
<dbReference type="PANTHER" id="PTHR44329">
    <property type="entry name" value="SERINE/THREONINE-PROTEIN KINASE TNNI3K-RELATED"/>
    <property type="match status" value="1"/>
</dbReference>
<evidence type="ECO:0000313" key="8">
    <source>
        <dbReference type="Proteomes" id="UP000232722"/>
    </source>
</evidence>
<evidence type="ECO:0000256" key="4">
    <source>
        <dbReference type="ARBA" id="ARBA00022840"/>
    </source>
</evidence>
<feature type="binding site" evidence="5">
    <location>
        <position position="79"/>
    </location>
    <ligand>
        <name>ATP</name>
        <dbReference type="ChEBI" id="CHEBI:30616"/>
    </ligand>
</feature>
<protein>
    <submittedName>
        <fullName evidence="7">Kinase-like protein</fullName>
    </submittedName>
</protein>
<reference evidence="7 8" key="2">
    <citation type="submission" date="2017-09" db="EMBL/GenBank/DDBJ databases">
        <title>Extensive intraspecific genome diversity in a model arbuscular mycorrhizal fungus.</title>
        <authorList>
            <person name="Chen E.C."/>
            <person name="Morin E."/>
            <person name="Beaudet D."/>
            <person name="Noel J."/>
            <person name="Ndikumana S."/>
            <person name="Charron P."/>
            <person name="St-Onge C."/>
            <person name="Giorgi J."/>
            <person name="Grigoriev I.V."/>
            <person name="Roux C."/>
            <person name="Martin F.M."/>
            <person name="Corradi N."/>
        </authorList>
    </citation>
    <scope>NUCLEOTIDE SEQUENCE [LARGE SCALE GENOMIC DNA]</scope>
    <source>
        <strain evidence="7 8">A5</strain>
    </source>
</reference>
<dbReference type="PROSITE" id="PS50011">
    <property type="entry name" value="PROTEIN_KINASE_DOM"/>
    <property type="match status" value="1"/>
</dbReference>
<feature type="domain" description="Protein kinase" evidence="6">
    <location>
        <begin position="49"/>
        <end position="243"/>
    </location>
</feature>
<dbReference type="GO" id="GO:0004674">
    <property type="term" value="F:protein serine/threonine kinase activity"/>
    <property type="evidence" value="ECO:0007669"/>
    <property type="project" value="TreeGrafter"/>
</dbReference>
<reference evidence="7 8" key="1">
    <citation type="submission" date="2016-04" db="EMBL/GenBank/DDBJ databases">
        <title>Genome analyses suggest a sexual origin of heterokaryosis in a supposedly ancient asexual fungus.</title>
        <authorList>
            <person name="Ropars J."/>
            <person name="Sedzielewska K."/>
            <person name="Noel J."/>
            <person name="Charron P."/>
            <person name="Farinelli L."/>
            <person name="Marton T."/>
            <person name="Kruger M."/>
            <person name="Pelin A."/>
            <person name="Brachmann A."/>
            <person name="Corradi N."/>
        </authorList>
    </citation>
    <scope>NUCLEOTIDE SEQUENCE [LARGE SCALE GENOMIC DNA]</scope>
    <source>
        <strain evidence="7 8">A5</strain>
    </source>
</reference>
<evidence type="ECO:0000313" key="7">
    <source>
        <dbReference type="EMBL" id="PKB95459.1"/>
    </source>
</evidence>
<dbReference type="EMBL" id="LLXJ01004772">
    <property type="protein sequence ID" value="PKB95459.1"/>
    <property type="molecule type" value="Genomic_DNA"/>
</dbReference>
<dbReference type="PANTHER" id="PTHR44329:SF288">
    <property type="entry name" value="MITOGEN-ACTIVATED PROTEIN KINASE KINASE KINASE 20"/>
    <property type="match status" value="1"/>
</dbReference>
<keyword evidence="4 5" id="KW-0067">ATP-binding</keyword>
<dbReference type="InterPro" id="IPR011009">
    <property type="entry name" value="Kinase-like_dom_sf"/>
</dbReference>
<dbReference type="InterPro" id="IPR017441">
    <property type="entry name" value="Protein_kinase_ATP_BS"/>
</dbReference>
<dbReference type="VEuPathDB" id="FungiDB:RhiirA1_542195"/>
<organism evidence="7 8">
    <name type="scientific">Rhizophagus irregularis</name>
    <dbReference type="NCBI Taxonomy" id="588596"/>
    <lineage>
        <taxon>Eukaryota</taxon>
        <taxon>Fungi</taxon>
        <taxon>Fungi incertae sedis</taxon>
        <taxon>Mucoromycota</taxon>
        <taxon>Glomeromycotina</taxon>
        <taxon>Glomeromycetes</taxon>
        <taxon>Glomerales</taxon>
        <taxon>Glomeraceae</taxon>
        <taxon>Rhizophagus</taxon>
    </lineage>
</organism>
<dbReference type="Proteomes" id="UP000232722">
    <property type="component" value="Unassembled WGS sequence"/>
</dbReference>
<name>A0A2N0NLM9_9GLOM</name>
<dbReference type="GO" id="GO:0005524">
    <property type="term" value="F:ATP binding"/>
    <property type="evidence" value="ECO:0007669"/>
    <property type="project" value="UniProtKB-UniRule"/>
</dbReference>
<proteinExistence type="predicted"/>
<evidence type="ECO:0000256" key="2">
    <source>
        <dbReference type="ARBA" id="ARBA00022741"/>
    </source>
</evidence>
<keyword evidence="2 5" id="KW-0547">Nucleotide-binding</keyword>
<dbReference type="VEuPathDB" id="FungiDB:RhiirFUN_025364"/>
<evidence type="ECO:0000256" key="5">
    <source>
        <dbReference type="PROSITE-ProRule" id="PRU10141"/>
    </source>
</evidence>